<comment type="caution">
    <text evidence="8">The sequence shown here is derived from an EMBL/GenBank/DDBJ whole genome shotgun (WGS) entry which is preliminary data.</text>
</comment>
<protein>
    <recommendedName>
        <fullName evidence="2 5">Methionyl-tRNA formyltransferase</fullName>
        <ecNumber evidence="2 5">2.1.2.9</ecNumber>
    </recommendedName>
</protein>
<keyword evidence="3 5" id="KW-0808">Transferase</keyword>
<comment type="catalytic activity">
    <reaction evidence="5">
        <text>L-methionyl-tRNA(fMet) + (6R)-10-formyltetrahydrofolate = N-formyl-L-methionyl-tRNA(fMet) + (6S)-5,6,7,8-tetrahydrofolate + H(+)</text>
        <dbReference type="Rhea" id="RHEA:24380"/>
        <dbReference type="Rhea" id="RHEA-COMP:9952"/>
        <dbReference type="Rhea" id="RHEA-COMP:9953"/>
        <dbReference type="ChEBI" id="CHEBI:15378"/>
        <dbReference type="ChEBI" id="CHEBI:57453"/>
        <dbReference type="ChEBI" id="CHEBI:78530"/>
        <dbReference type="ChEBI" id="CHEBI:78844"/>
        <dbReference type="ChEBI" id="CHEBI:195366"/>
        <dbReference type="EC" id="2.1.2.9"/>
    </reaction>
</comment>
<evidence type="ECO:0000256" key="5">
    <source>
        <dbReference type="HAMAP-Rule" id="MF_00182"/>
    </source>
</evidence>
<organism evidence="8">
    <name type="scientific">candidate division WOR-3 bacterium</name>
    <dbReference type="NCBI Taxonomy" id="2052148"/>
    <lineage>
        <taxon>Bacteria</taxon>
        <taxon>Bacteria division WOR-3</taxon>
    </lineage>
</organism>
<dbReference type="GO" id="GO:0005829">
    <property type="term" value="C:cytosol"/>
    <property type="evidence" value="ECO:0007669"/>
    <property type="project" value="TreeGrafter"/>
</dbReference>
<dbReference type="InterPro" id="IPR044135">
    <property type="entry name" value="Met-tRNA-FMT_C"/>
</dbReference>
<sequence>MRLVFFGSGTFALPALKALKNSTHELLAVITAPPAPQGRGLKTLPTPVAQLAAELGIPTLTPESPNSEQFLARLRELSPDCGVIVDYGYILKPALLTIPAHGFINLHPSLLPRYRGPAPIPRQLMEGCELTGVTVFQLDSGIDTGDILNQVELPILPDETAGELALRLAEKGAELLCITLDQISTGNVQRIPQNPALATRAPKITKPERWIDWRRPAQEIHNHIRALAPQPGALTRFRNRDLQILRSRKISTSNPEKPGTIITDKNRLIVAAGTDRIEILELKPAGGKIITGRDFINGYHPQPGEIMGV</sequence>
<dbReference type="InterPro" id="IPR041711">
    <property type="entry name" value="Met-tRNA-FMT_N"/>
</dbReference>
<dbReference type="InterPro" id="IPR005794">
    <property type="entry name" value="Fmt"/>
</dbReference>
<dbReference type="NCBIfam" id="TIGR00460">
    <property type="entry name" value="fmt"/>
    <property type="match status" value="1"/>
</dbReference>
<dbReference type="InterPro" id="IPR036477">
    <property type="entry name" value="Formyl_transf_N_sf"/>
</dbReference>
<evidence type="ECO:0000256" key="4">
    <source>
        <dbReference type="ARBA" id="ARBA00022917"/>
    </source>
</evidence>
<dbReference type="PANTHER" id="PTHR11138">
    <property type="entry name" value="METHIONYL-TRNA FORMYLTRANSFERASE"/>
    <property type="match status" value="1"/>
</dbReference>
<accession>A0A7C1RY42</accession>
<keyword evidence="4 5" id="KW-0648">Protein biosynthesis</keyword>
<feature type="domain" description="Formyl transferase C-terminal" evidence="7">
    <location>
        <begin position="203"/>
        <end position="299"/>
    </location>
</feature>
<dbReference type="EMBL" id="DSLG01000002">
    <property type="protein sequence ID" value="HEA86822.1"/>
    <property type="molecule type" value="Genomic_DNA"/>
</dbReference>
<comment type="function">
    <text evidence="5">Attaches a formyl group to the free amino group of methionyl-tRNA(fMet). The formyl group appears to play a dual role in the initiator identity of N-formylmethionyl-tRNA by promoting its recognition by IF2 and preventing the misappropriation of this tRNA by the elongation apparatus.</text>
</comment>
<dbReference type="AlphaFoldDB" id="A0A7C1RY42"/>
<feature type="domain" description="Formyl transferase N-terminal" evidence="6">
    <location>
        <begin position="1"/>
        <end position="177"/>
    </location>
</feature>
<dbReference type="Pfam" id="PF00551">
    <property type="entry name" value="Formyl_trans_N"/>
    <property type="match status" value="1"/>
</dbReference>
<evidence type="ECO:0000256" key="1">
    <source>
        <dbReference type="ARBA" id="ARBA00010699"/>
    </source>
</evidence>
<reference evidence="8" key="1">
    <citation type="journal article" date="2020" name="mSystems">
        <title>Genome- and Community-Level Interaction Insights into Carbon Utilization and Element Cycling Functions of Hydrothermarchaeota in Hydrothermal Sediment.</title>
        <authorList>
            <person name="Zhou Z."/>
            <person name="Liu Y."/>
            <person name="Xu W."/>
            <person name="Pan J."/>
            <person name="Luo Z.H."/>
            <person name="Li M."/>
        </authorList>
    </citation>
    <scope>NUCLEOTIDE SEQUENCE [LARGE SCALE GENOMIC DNA]</scope>
    <source>
        <strain evidence="8">SpSt-265</strain>
    </source>
</reference>
<proteinExistence type="inferred from homology"/>
<gene>
    <name evidence="5" type="primary">fmt</name>
    <name evidence="8" type="ORF">ENP94_02295</name>
</gene>
<evidence type="ECO:0000256" key="2">
    <source>
        <dbReference type="ARBA" id="ARBA00012261"/>
    </source>
</evidence>
<name>A0A7C1RY42_UNCW3</name>
<evidence type="ECO:0000259" key="7">
    <source>
        <dbReference type="Pfam" id="PF02911"/>
    </source>
</evidence>
<dbReference type="Pfam" id="PF02911">
    <property type="entry name" value="Formyl_trans_C"/>
    <property type="match status" value="1"/>
</dbReference>
<dbReference type="InterPro" id="IPR002376">
    <property type="entry name" value="Formyl_transf_N"/>
</dbReference>
<dbReference type="Gene3D" id="3.40.50.12230">
    <property type="match status" value="1"/>
</dbReference>
<dbReference type="SUPFAM" id="SSF53328">
    <property type="entry name" value="Formyltransferase"/>
    <property type="match status" value="1"/>
</dbReference>
<dbReference type="PANTHER" id="PTHR11138:SF5">
    <property type="entry name" value="METHIONYL-TRNA FORMYLTRANSFERASE, MITOCHONDRIAL"/>
    <property type="match status" value="1"/>
</dbReference>
<evidence type="ECO:0000256" key="3">
    <source>
        <dbReference type="ARBA" id="ARBA00022679"/>
    </source>
</evidence>
<comment type="similarity">
    <text evidence="1 5">Belongs to the Fmt family.</text>
</comment>
<dbReference type="InterPro" id="IPR005793">
    <property type="entry name" value="Formyl_trans_C"/>
</dbReference>
<dbReference type="EC" id="2.1.2.9" evidence="2 5"/>
<dbReference type="GO" id="GO:0004479">
    <property type="term" value="F:methionyl-tRNA formyltransferase activity"/>
    <property type="evidence" value="ECO:0007669"/>
    <property type="project" value="UniProtKB-UniRule"/>
</dbReference>
<evidence type="ECO:0000313" key="8">
    <source>
        <dbReference type="EMBL" id="HEA86822.1"/>
    </source>
</evidence>
<evidence type="ECO:0000259" key="6">
    <source>
        <dbReference type="Pfam" id="PF00551"/>
    </source>
</evidence>
<dbReference type="CDD" id="cd08646">
    <property type="entry name" value="FMT_core_Met-tRNA-FMT_N"/>
    <property type="match status" value="1"/>
</dbReference>
<dbReference type="CDD" id="cd08704">
    <property type="entry name" value="Met_tRNA_FMT_C"/>
    <property type="match status" value="1"/>
</dbReference>
<feature type="binding site" evidence="5">
    <location>
        <begin position="109"/>
        <end position="112"/>
    </location>
    <ligand>
        <name>(6S)-5,6,7,8-tetrahydrofolate</name>
        <dbReference type="ChEBI" id="CHEBI:57453"/>
    </ligand>
</feature>
<dbReference type="SUPFAM" id="SSF50486">
    <property type="entry name" value="FMT C-terminal domain-like"/>
    <property type="match status" value="1"/>
</dbReference>
<dbReference type="InterPro" id="IPR011034">
    <property type="entry name" value="Formyl_transferase-like_C_sf"/>
</dbReference>
<dbReference type="HAMAP" id="MF_00182">
    <property type="entry name" value="Formyl_trans"/>
    <property type="match status" value="1"/>
</dbReference>